<proteinExistence type="predicted"/>
<dbReference type="EMBL" id="AP025739">
    <property type="protein sequence ID" value="BDI34014.1"/>
    <property type="molecule type" value="Genomic_DNA"/>
</dbReference>
<protein>
    <submittedName>
        <fullName evidence="1">Uncharacterized protein</fullName>
    </submittedName>
</protein>
<name>A0A402CW21_9BACT</name>
<organism evidence="1 2">
    <name type="scientific">Capsulimonas corticalis</name>
    <dbReference type="NCBI Taxonomy" id="2219043"/>
    <lineage>
        <taxon>Bacteria</taxon>
        <taxon>Bacillati</taxon>
        <taxon>Armatimonadota</taxon>
        <taxon>Armatimonadia</taxon>
        <taxon>Capsulimonadales</taxon>
        <taxon>Capsulimonadaceae</taxon>
        <taxon>Capsulimonas</taxon>
    </lineage>
</organism>
<dbReference type="AlphaFoldDB" id="A0A402CW21"/>
<reference evidence="1 2" key="1">
    <citation type="journal article" date="2019" name="Int. J. Syst. Evol. Microbiol.">
        <title>Capsulimonas corticalis gen. nov., sp. nov., an aerobic capsulated bacterium, of a novel bacterial order, Capsulimonadales ord. nov., of the class Armatimonadia of the phylum Armatimonadetes.</title>
        <authorList>
            <person name="Li J."/>
            <person name="Kudo C."/>
            <person name="Tonouchi A."/>
        </authorList>
    </citation>
    <scope>NUCLEOTIDE SEQUENCE [LARGE SCALE GENOMIC DNA]</scope>
    <source>
        <strain evidence="1 2">AX-7</strain>
    </source>
</reference>
<evidence type="ECO:0000313" key="1">
    <source>
        <dbReference type="EMBL" id="BDI34014.1"/>
    </source>
</evidence>
<dbReference type="KEGG" id="ccot:CCAX7_60650"/>
<gene>
    <name evidence="1" type="ORF">CCAX7_60650</name>
</gene>
<keyword evidence="2" id="KW-1185">Reference proteome</keyword>
<evidence type="ECO:0000313" key="2">
    <source>
        <dbReference type="Proteomes" id="UP000287394"/>
    </source>
</evidence>
<accession>A0A402CW21</accession>
<dbReference type="Proteomes" id="UP000287394">
    <property type="component" value="Chromosome"/>
</dbReference>
<sequence>MVARENFKRYWVIFSPDNDRRIGGGDSEIILAAKKAMVAAFDAMADADDLEKDRLWEAVGDAETVMSQETRRTLDEYELRMMGKLRTD</sequence>